<evidence type="ECO:0000256" key="4">
    <source>
        <dbReference type="SAM" id="SignalP"/>
    </source>
</evidence>
<dbReference type="Gene3D" id="2.180.10.10">
    <property type="entry name" value="RHS repeat-associated core"/>
    <property type="match status" value="2"/>
</dbReference>
<dbReference type="InterPro" id="IPR028994">
    <property type="entry name" value="Integrin_alpha_N"/>
</dbReference>
<keyword evidence="4" id="KW-0732">Signal</keyword>
<dbReference type="RefSeq" id="WP_169346113.1">
    <property type="nucleotide sequence ID" value="NZ_JABBJJ010000079.1"/>
</dbReference>
<dbReference type="EMBL" id="JABBJJ010000079">
    <property type="protein sequence ID" value="NMO16825.1"/>
    <property type="molecule type" value="Genomic_DNA"/>
</dbReference>
<dbReference type="NCBIfam" id="TIGR03696">
    <property type="entry name" value="Rhs_assc_core"/>
    <property type="match status" value="1"/>
</dbReference>
<dbReference type="Pfam" id="PF03534">
    <property type="entry name" value="SpvB"/>
    <property type="match status" value="1"/>
</dbReference>
<dbReference type="NCBIfam" id="TIGR01643">
    <property type="entry name" value="YD_repeat_2x"/>
    <property type="match status" value="2"/>
</dbReference>
<evidence type="ECO:0000313" key="6">
    <source>
        <dbReference type="Proteomes" id="UP000518300"/>
    </source>
</evidence>
<reference evidence="5 6" key="1">
    <citation type="submission" date="2020-04" db="EMBL/GenBank/DDBJ databases">
        <title>Draft genome of Pyxidicoccus fallax type strain.</title>
        <authorList>
            <person name="Whitworth D.E."/>
        </authorList>
    </citation>
    <scope>NUCLEOTIDE SEQUENCE [LARGE SCALE GENOMIC DNA]</scope>
    <source>
        <strain evidence="5 6">DSM 14698</strain>
    </source>
</reference>
<gene>
    <name evidence="5" type="ORF">HG543_18450</name>
</gene>
<dbReference type="Proteomes" id="UP000518300">
    <property type="component" value="Unassembled WGS sequence"/>
</dbReference>
<comment type="subcellular location">
    <subcellularLocation>
        <location evidence="1">Secreted</location>
    </subcellularLocation>
</comment>
<keyword evidence="3" id="KW-0843">Virulence</keyword>
<dbReference type="InterPro" id="IPR036844">
    <property type="entry name" value="Hint_dom_sf"/>
</dbReference>
<dbReference type="InterPro" id="IPR050708">
    <property type="entry name" value="T6SS_VgrG/RHS"/>
</dbReference>
<dbReference type="PANTHER" id="PTHR32305">
    <property type="match status" value="1"/>
</dbReference>
<feature type="signal peptide" evidence="4">
    <location>
        <begin position="1"/>
        <end position="25"/>
    </location>
</feature>
<evidence type="ECO:0000313" key="5">
    <source>
        <dbReference type="EMBL" id="NMO16825.1"/>
    </source>
</evidence>
<accession>A0A848LGZ6</accession>
<keyword evidence="2" id="KW-0964">Secreted</keyword>
<dbReference type="InterPro" id="IPR022385">
    <property type="entry name" value="Rhs_assc_core"/>
</dbReference>
<dbReference type="SUPFAM" id="SSF69318">
    <property type="entry name" value="Integrin alpha N-terminal domain"/>
    <property type="match status" value="1"/>
</dbReference>
<evidence type="ECO:0000256" key="3">
    <source>
        <dbReference type="ARBA" id="ARBA00023026"/>
    </source>
</evidence>
<dbReference type="PANTHER" id="PTHR32305:SF15">
    <property type="entry name" value="PROTEIN RHSA-RELATED"/>
    <property type="match status" value="1"/>
</dbReference>
<proteinExistence type="predicted"/>
<dbReference type="Pfam" id="PF07591">
    <property type="entry name" value="PT-HINT"/>
    <property type="match status" value="1"/>
</dbReference>
<sequence length="2322" mass="248454">MLARSPWFPLILLLSCLSLARVATADSGSVSIDPSGTLSVSENGAATYSLPLEVPPGIGKATPQLSFVYSSQAEDGRMGVGWQLQGTSAISRCPATFGVDGYRGTISYDARDRYCLDGQRLINVSGDQGAAESVYRTELETWRRVKASKELCGSGPCSFTVVQRDGSVSEYATTADSRILAVGRADVRVWAIARYTDLNGNAVAYRYTQAPIPQSSASDGQYYVQRIDYASNADASVEANRSVRFLYGPRSPVLMAYAGGSRIFTRAVLSNVQTYVGEQAVKDMRLGYAASQATNAPRLTSLQECAGTSTDAPCLTPTSLTWQDTAQVTFSASSLGSTSLPTPYKQVLPADFNGDGRGDLAYVTADKSTLSLLPLISQGTTLSACATSLTLPLTSYTNVLPVSLGGDGRADLVYAFTDGSRLGFALYTPSADGCRFTAGPQSTTSLPTSPTHLWPMDVNGDGQTDVVGAWLSKGVYTVVTFLGSPTGFTQATQGSITAQPNERLWPAEINGDGMLDLVQVWAPDAGSVSLHLTAFLSDGRGFRAGIDTDTRGGPLNTAGLWPLDVNADGKTDLVQGWAAPGEALQLVTFFATGAGGFTAGDITDTGKGLTDVAAFWPMDANGDGRIDLVQAWRQGTALDLIVYRNIGSGFDRGTAAGARLASPDARAVWPTDVNGDGKTDLVQGVTSGGSLTLSGYFAQGPAPDLLATLTEPAGARYALTYLPMSDPDVYSSTSPAPQASRSAKTKAKAKANKSALASAAVQPDGATVALGYPYRQAPAQGPFQRVGGSRMQLVRTLVSANEPARNASTYQYKESYRYTGGLVDLASGRGWLGFRTVSRLDEQTGQRRVTMLNQGFPLTGTTAQIEYQCDGPISPDPRCPEAARDTRLSLGLTGYTAAVTATGAGARATPIYEVRKQQVSFATYSYGTYEYTRAKTFQYDAYGNISLLSDLGYVGPDGVNLSTADDVYSCARYDNVVRQDGWELGYLLDRKESSTSACTDFSKFNDATDFHLEHFTYTSQRNLATRSTYDNVNRVDLTNTYKYDAFGNTTRETLPGDRTTQLTYETTYNTYVATRTTPPNAQGVKLTRRFGYDPRFGVMVAEATPNGNVSVQCLDAFGRVAKVQGAVPAEPSGVKPDTNCVPAQVTGESTTFRKAAVVTLETRSRGRTDSGLLYLESLRLQSWTLSGQQPSLRWQRKYTDGLGRAYLSTAQEDAAVGVSGTCTNYDSEDRALRVSVPRYFTGSIACTSSSGGTDMLWTTNTYDVYGRATRQAQPAGADGKQTSVTTMVYPTSLRVTVTQAADDTYRIEKQLQFEYYNSDRKLRSMVVPSEKATSTFAYDRIGRLLSATDPATADNPSGVTNALTYDSLDRRTSLDNPDQNTTGLSDRKALALAYDATTGLLARTTDACARVTRYQYDPLGRVTRKELPADSGDTAARSVTYGYDDPAAANGLGERTRMAAQAADGTELYAYSYGYDRFGHAARTALLLAGDASPYLQTELYDPLERVFRQTFPDGATVERTFRFGNLDRLASSDTSYARFSDYTPLGSPGRVDYGNGARGSYGYAPTGELISQEVLDGGGQPLLRRTAEWNHLQQLTLLQDTLKPDGVDGTQRFTYTGTRLTEAQAPGLYGVRTLGFDAEGNLTRKDGYTFKYQAHRLMSGAGAELPALRATYDCGGNMKSKVVGSDAWDYTYDTSNRLVRVARNGTSVLSVPLYNDAGSRLRKVEPSGVETLYVTAQFQVTRLPDGTRELTRYITTPTGAAVAAVTTRTTGAAVATASEGTVPGDAMPAGVPVPGTLYFHQDLLGSTALTTTKDGALSTRLYYQPFGGVWKPGSRGPDDFRPKYQGRELDDGSGFYYFGARYYDPSLGRFLTPDTELASQLTRIDSFNRFAFALNDPVSHIDPTGHNVWESIVGIVVGVAEVALGVAVDVLSDGALEPIGGALIGAGLNGVQYSATHTSGFSWKQYGIQQGEGALFGLLTGGFGGEAEAGVSTAASEMTEEAAASVATREATTLSAESEGEVMGSAVGREVAEEAPPRTSGQDLIEDGVSSCAASFPAGTPVWLRAGTAPIESLSGGESLLSRNSIDRADAWRRALAPMRHAVTALLSLDLEVDDGGREVLLTTHNHPLWVRGRGWAAAGELRPGDAVATAHRGWAHVMEAATLARPAGVDVYNFEVEGFRSYFVGALGVWAHNPCEAIDRTGQGRTSPQGNPYDVELRVPESEYPESAAHIEDAQQAGHPDVMTINRGGAAQNRRDSLRGIPTQRGYDRDEYPPAMFQEGGTGADIEYIDPTDNRGSGSSFGGQLRSYPNGTRVWFRVVP</sequence>
<evidence type="ECO:0008006" key="7">
    <source>
        <dbReference type="Google" id="ProtNLM"/>
    </source>
</evidence>
<evidence type="ECO:0000256" key="1">
    <source>
        <dbReference type="ARBA" id="ARBA00004613"/>
    </source>
</evidence>
<dbReference type="GO" id="GO:0005576">
    <property type="term" value="C:extracellular region"/>
    <property type="evidence" value="ECO:0007669"/>
    <property type="project" value="UniProtKB-SubCell"/>
</dbReference>
<name>A0A848LGZ6_9BACT</name>
<dbReference type="PROSITE" id="PS51257">
    <property type="entry name" value="PROKAR_LIPOPROTEIN"/>
    <property type="match status" value="1"/>
</dbReference>
<keyword evidence="6" id="KW-1185">Reference proteome</keyword>
<dbReference type="GO" id="GO:0005737">
    <property type="term" value="C:cytoplasm"/>
    <property type="evidence" value="ECO:0007669"/>
    <property type="project" value="InterPro"/>
</dbReference>
<dbReference type="InterPro" id="IPR003284">
    <property type="entry name" value="Sal_SpvB"/>
</dbReference>
<dbReference type="Gene3D" id="2.170.16.10">
    <property type="entry name" value="Hedgehog/Intein (Hint) domain"/>
    <property type="match status" value="1"/>
</dbReference>
<organism evidence="5 6">
    <name type="scientific">Pyxidicoccus fallax</name>
    <dbReference type="NCBI Taxonomy" id="394095"/>
    <lineage>
        <taxon>Bacteria</taxon>
        <taxon>Pseudomonadati</taxon>
        <taxon>Myxococcota</taxon>
        <taxon>Myxococcia</taxon>
        <taxon>Myxococcales</taxon>
        <taxon>Cystobacterineae</taxon>
        <taxon>Myxococcaceae</taxon>
        <taxon>Pyxidicoccus</taxon>
    </lineage>
</organism>
<feature type="chain" id="PRO_5032271784" description="Insecticide toxin TcdB middle/N-terminal domain-containing protein" evidence="4">
    <location>
        <begin position="26"/>
        <end position="2322"/>
    </location>
</feature>
<dbReference type="SUPFAM" id="SSF51294">
    <property type="entry name" value="Hedgehog/intein (Hint) domain"/>
    <property type="match status" value="1"/>
</dbReference>
<comment type="caution">
    <text evidence="5">The sequence shown here is derived from an EMBL/GenBank/DDBJ whole genome shotgun (WGS) entry which is preliminary data.</text>
</comment>
<dbReference type="InterPro" id="IPR006530">
    <property type="entry name" value="YD"/>
</dbReference>
<protein>
    <recommendedName>
        <fullName evidence="7">Insecticide toxin TcdB middle/N-terminal domain-containing protein</fullName>
    </recommendedName>
</protein>
<evidence type="ECO:0000256" key="2">
    <source>
        <dbReference type="ARBA" id="ARBA00022525"/>
    </source>
</evidence>